<evidence type="ECO:0000256" key="2">
    <source>
        <dbReference type="ARBA" id="ARBA00022857"/>
    </source>
</evidence>
<dbReference type="PRINTS" id="PR00081">
    <property type="entry name" value="GDHRDH"/>
</dbReference>
<reference evidence="4 5" key="1">
    <citation type="submission" date="2019-02" db="EMBL/GenBank/DDBJ databases">
        <title>Deep-cultivation of Planctomycetes and their phenomic and genomic characterization uncovers novel biology.</title>
        <authorList>
            <person name="Wiegand S."/>
            <person name="Jogler M."/>
            <person name="Boedeker C."/>
            <person name="Pinto D."/>
            <person name="Vollmers J."/>
            <person name="Rivas-Marin E."/>
            <person name="Kohn T."/>
            <person name="Peeters S.H."/>
            <person name="Heuer A."/>
            <person name="Rast P."/>
            <person name="Oberbeckmann S."/>
            <person name="Bunk B."/>
            <person name="Jeske O."/>
            <person name="Meyerdierks A."/>
            <person name="Storesund J.E."/>
            <person name="Kallscheuer N."/>
            <person name="Luecker S."/>
            <person name="Lage O.M."/>
            <person name="Pohl T."/>
            <person name="Merkel B.J."/>
            <person name="Hornburger P."/>
            <person name="Mueller R.-W."/>
            <person name="Bruemmer F."/>
            <person name="Labrenz M."/>
            <person name="Spormann A.M."/>
            <person name="Op den Camp H."/>
            <person name="Overmann J."/>
            <person name="Amann R."/>
            <person name="Jetten M.S.M."/>
            <person name="Mascher T."/>
            <person name="Medema M.H."/>
            <person name="Devos D.P."/>
            <person name="Kaster A.-K."/>
            <person name="Ovreas L."/>
            <person name="Rohde M."/>
            <person name="Galperin M.Y."/>
            <person name="Jogler C."/>
        </authorList>
    </citation>
    <scope>NUCLEOTIDE SEQUENCE [LARGE SCALE GENOMIC DNA]</scope>
    <source>
        <strain evidence="4 5">FF011L</strain>
    </source>
</reference>
<dbReference type="Pfam" id="PF13561">
    <property type="entry name" value="adh_short_C2"/>
    <property type="match status" value="1"/>
</dbReference>
<evidence type="ECO:0000313" key="4">
    <source>
        <dbReference type="EMBL" id="QDS95820.1"/>
    </source>
</evidence>
<dbReference type="EMBL" id="CP036262">
    <property type="protein sequence ID" value="QDS95820.1"/>
    <property type="molecule type" value="Genomic_DNA"/>
</dbReference>
<comment type="similarity">
    <text evidence="1">Belongs to the short-chain dehydrogenases/reductases (SDR) family.</text>
</comment>
<dbReference type="AlphaFoldDB" id="A0A517MLU0"/>
<gene>
    <name evidence="4" type="primary">fabG_5</name>
    <name evidence="4" type="ORF">FF011L_46210</name>
</gene>
<dbReference type="InterPro" id="IPR036291">
    <property type="entry name" value="NAD(P)-bd_dom_sf"/>
</dbReference>
<keyword evidence="2" id="KW-0521">NADP</keyword>
<organism evidence="4 5">
    <name type="scientific">Roseimaritima multifibrata</name>
    <dbReference type="NCBI Taxonomy" id="1930274"/>
    <lineage>
        <taxon>Bacteria</taxon>
        <taxon>Pseudomonadati</taxon>
        <taxon>Planctomycetota</taxon>
        <taxon>Planctomycetia</taxon>
        <taxon>Pirellulales</taxon>
        <taxon>Pirellulaceae</taxon>
        <taxon>Roseimaritima</taxon>
    </lineage>
</organism>
<evidence type="ECO:0000313" key="5">
    <source>
        <dbReference type="Proteomes" id="UP000320672"/>
    </source>
</evidence>
<keyword evidence="3 4" id="KW-0560">Oxidoreductase</keyword>
<dbReference type="Gene3D" id="3.40.50.720">
    <property type="entry name" value="NAD(P)-binding Rossmann-like Domain"/>
    <property type="match status" value="1"/>
</dbReference>
<proteinExistence type="inferred from homology"/>
<keyword evidence="5" id="KW-1185">Reference proteome</keyword>
<dbReference type="PANTHER" id="PTHR43618">
    <property type="entry name" value="7-ALPHA-HYDROXYSTEROID DEHYDROGENASE"/>
    <property type="match status" value="1"/>
</dbReference>
<accession>A0A517MLU0</accession>
<dbReference type="PRINTS" id="PR00080">
    <property type="entry name" value="SDRFAMILY"/>
</dbReference>
<name>A0A517MLU0_9BACT</name>
<evidence type="ECO:0000256" key="1">
    <source>
        <dbReference type="ARBA" id="ARBA00006484"/>
    </source>
</evidence>
<sequence>MSTQQKLTTPPAGTNENQTIRELMNLSGRVAVVTGGAGHIGIAICEALAELGASVVVVDRDADSCGKLTDRLSKQYQSQTLPLAIDLQIEKEVLSIPDSVENRFGRLDILVNCAAFVGASNLSGWVTDFANQSSDAWRMALELNLTTPFVLTQACAPALAKNGSGSVINVGSIYGVVGPDMRMYENTKMGNPVAYAASKGGLLQMTKWMSTVLAPNVRVNAICPGGIQRGQPDSFQEQYCSRTPMGRMGHEQDMKGAAAYLASDLSAYVTGQNLVVDGGWTAW</sequence>
<dbReference type="SUPFAM" id="SSF51735">
    <property type="entry name" value="NAD(P)-binding Rossmann-fold domains"/>
    <property type="match status" value="1"/>
</dbReference>
<dbReference type="InterPro" id="IPR052178">
    <property type="entry name" value="Sec_Metab_Biosynth_SDR"/>
</dbReference>
<dbReference type="GO" id="GO:0004316">
    <property type="term" value="F:3-oxoacyl-[acyl-carrier-protein] reductase (NADPH) activity"/>
    <property type="evidence" value="ECO:0007669"/>
    <property type="project" value="UniProtKB-EC"/>
</dbReference>
<dbReference type="FunFam" id="3.40.50.720:FF:000084">
    <property type="entry name" value="Short-chain dehydrogenase reductase"/>
    <property type="match status" value="1"/>
</dbReference>
<dbReference type="KEGG" id="rml:FF011L_46210"/>
<dbReference type="InterPro" id="IPR002347">
    <property type="entry name" value="SDR_fam"/>
</dbReference>
<protein>
    <submittedName>
        <fullName evidence="4">3-oxoacyl-[acyl-carrier-protein] reductase FabG</fullName>
        <ecNumber evidence="4">1.1.1.100</ecNumber>
    </submittedName>
</protein>
<evidence type="ECO:0000256" key="3">
    <source>
        <dbReference type="ARBA" id="ARBA00023002"/>
    </source>
</evidence>
<dbReference type="PANTHER" id="PTHR43618:SF8">
    <property type="entry name" value="7ALPHA-HYDROXYSTEROID DEHYDROGENASE"/>
    <property type="match status" value="1"/>
</dbReference>
<dbReference type="EC" id="1.1.1.100" evidence="4"/>
<dbReference type="Proteomes" id="UP000320672">
    <property type="component" value="Chromosome"/>
</dbReference>
<dbReference type="RefSeq" id="WP_218932794.1">
    <property type="nucleotide sequence ID" value="NZ_CP036262.1"/>
</dbReference>